<gene>
    <name evidence="5" type="ordered locus">Rahaq_4212</name>
</gene>
<evidence type="ECO:0000256" key="2">
    <source>
        <dbReference type="ARBA" id="ARBA00023125"/>
    </source>
</evidence>
<dbReference type="PROSITE" id="PS50932">
    <property type="entry name" value="HTH_LACI_2"/>
    <property type="match status" value="1"/>
</dbReference>
<dbReference type="CDD" id="cd06279">
    <property type="entry name" value="PBP1_LacI-like"/>
    <property type="match status" value="1"/>
</dbReference>
<dbReference type="InterPro" id="IPR010982">
    <property type="entry name" value="Lambda_DNA-bd_dom_sf"/>
</dbReference>
<keyword evidence="2" id="KW-0238">DNA-binding</keyword>
<dbReference type="InterPro" id="IPR028082">
    <property type="entry name" value="Peripla_BP_I"/>
</dbReference>
<dbReference type="eggNOG" id="COG1609">
    <property type="taxonomic scope" value="Bacteria"/>
</dbReference>
<dbReference type="InterPro" id="IPR000843">
    <property type="entry name" value="HTH_LacI"/>
</dbReference>
<dbReference type="InterPro" id="IPR046335">
    <property type="entry name" value="LacI/GalR-like_sensor"/>
</dbReference>
<dbReference type="Gene3D" id="3.40.50.2300">
    <property type="match status" value="2"/>
</dbReference>
<sequence length="344" mass="37869">MCKLSKITLKSIARELGVTHTTVSNAFNNPGKLSESLRKRIINYAHSVNFYGPDNIGRALRTGRSDAIGIIFNDTLSYVFTDSHDVQLMQGIAGACDRKGVSIILIPLHNGQGARASVINTAVDGYILNATHNNDQIIAKALSKNLPVVTTDFKIPPHSSVSIDNYRAMREICLHLLEKGHREFGIISFPSLQGRKGVVPLSQDISGDNDVMITRVKSCVETFREWNIELDNCFLCETSHHEMFGEIAAQELLKINPGITAFICLSDRFAQGAINYCRQAGLRVPKNIAITGFDNIPRPENEIGLTTIAQDPVRKGEIAAALLLEGENNIHFDLEFTLIIRGST</sequence>
<proteinExistence type="predicted"/>
<dbReference type="OrthoDB" id="5171752at2"/>
<dbReference type="Proteomes" id="UP000007257">
    <property type="component" value="Chromosome"/>
</dbReference>
<reference evidence="5 6" key="2">
    <citation type="journal article" date="2012" name="J. Bacteriol.">
        <title>Complete Genome Sequence of Rahnella sp. Strain Y9602, a Gammaproteobacterium Isolate from Metal- and Radionuclide-Contaminated Soil.</title>
        <authorList>
            <person name="Martinez R.J."/>
            <person name="Bruce D."/>
            <person name="Detter C."/>
            <person name="Goodwin L.A."/>
            <person name="Han J."/>
            <person name="Han C.S."/>
            <person name="Held B."/>
            <person name="Land M.L."/>
            <person name="Mikhailova N."/>
            <person name="Nolan M."/>
            <person name="Pennacchio L."/>
            <person name="Pitluck S."/>
            <person name="Tapia R."/>
            <person name="Woyke T."/>
            <person name="Sobecky P.A."/>
        </authorList>
    </citation>
    <scope>NUCLEOTIDE SEQUENCE [LARGE SCALE GENOMIC DNA]</scope>
    <source>
        <strain evidence="5 6">Y9602</strain>
    </source>
</reference>
<dbReference type="EMBL" id="CP002505">
    <property type="protein sequence ID" value="ADW75800.1"/>
    <property type="molecule type" value="Genomic_DNA"/>
</dbReference>
<reference evidence="6" key="1">
    <citation type="submission" date="2011-01" db="EMBL/GenBank/DDBJ databases">
        <title>Complete sequence of chromosome of Rahnella sp. Y9602.</title>
        <authorList>
            <consortium name="US DOE Joint Genome Institute"/>
            <person name="Lucas S."/>
            <person name="Copeland A."/>
            <person name="Lapidus A."/>
            <person name="Cheng J.-F."/>
            <person name="Goodwin L."/>
            <person name="Pitluck S."/>
            <person name="Lu M."/>
            <person name="Detter J.C."/>
            <person name="Han C."/>
            <person name="Tapia R."/>
            <person name="Land M."/>
            <person name="Hauser L."/>
            <person name="Kyrpides N."/>
            <person name="Ivanova N."/>
            <person name="Ovchinnikova G."/>
            <person name="Pagani I."/>
            <person name="Sobecky P.A."/>
            <person name="Martinez R.J."/>
            <person name="Woyke T."/>
        </authorList>
    </citation>
    <scope>NUCLEOTIDE SEQUENCE [LARGE SCALE GENOMIC DNA]</scope>
    <source>
        <strain evidence="6">Y9602</strain>
    </source>
</reference>
<evidence type="ECO:0000313" key="6">
    <source>
        <dbReference type="Proteomes" id="UP000007257"/>
    </source>
</evidence>
<dbReference type="PANTHER" id="PTHR30146:SF138">
    <property type="entry name" value="TRANSCRIPTIONAL REGULATORY PROTEIN"/>
    <property type="match status" value="1"/>
</dbReference>
<evidence type="ECO:0000256" key="3">
    <source>
        <dbReference type="ARBA" id="ARBA00023163"/>
    </source>
</evidence>
<evidence type="ECO:0000256" key="1">
    <source>
        <dbReference type="ARBA" id="ARBA00023015"/>
    </source>
</evidence>
<evidence type="ECO:0000259" key="4">
    <source>
        <dbReference type="PROSITE" id="PS50932"/>
    </source>
</evidence>
<dbReference type="KEGG" id="rah:Rahaq_4212"/>
<name>A0A0H3FG08_RAHSY</name>
<dbReference type="RefSeq" id="WP_013577487.1">
    <property type="nucleotide sequence ID" value="NC_015061.1"/>
</dbReference>
<dbReference type="GO" id="GO:0003700">
    <property type="term" value="F:DNA-binding transcription factor activity"/>
    <property type="evidence" value="ECO:0007669"/>
    <property type="project" value="TreeGrafter"/>
</dbReference>
<organism evidence="5 6">
    <name type="scientific">Rahnella sp. (strain Y9602)</name>
    <dbReference type="NCBI Taxonomy" id="2703885"/>
    <lineage>
        <taxon>Bacteria</taxon>
        <taxon>Pseudomonadati</taxon>
        <taxon>Pseudomonadota</taxon>
        <taxon>Gammaproteobacteria</taxon>
        <taxon>Enterobacterales</taxon>
        <taxon>Yersiniaceae</taxon>
        <taxon>Rahnella</taxon>
    </lineage>
</organism>
<dbReference type="GO" id="GO:0000976">
    <property type="term" value="F:transcription cis-regulatory region binding"/>
    <property type="evidence" value="ECO:0007669"/>
    <property type="project" value="TreeGrafter"/>
</dbReference>
<dbReference type="SUPFAM" id="SSF53822">
    <property type="entry name" value="Periplasmic binding protein-like I"/>
    <property type="match status" value="1"/>
</dbReference>
<dbReference type="AlphaFoldDB" id="A0A0H3FG08"/>
<dbReference type="SUPFAM" id="SSF47413">
    <property type="entry name" value="lambda repressor-like DNA-binding domains"/>
    <property type="match status" value="1"/>
</dbReference>
<accession>A0A0H3FG08</accession>
<feature type="domain" description="HTH lacI-type" evidence="4">
    <location>
        <begin position="7"/>
        <end position="62"/>
    </location>
</feature>
<dbReference type="HOGENOM" id="CLU_037628_6_1_6"/>
<protein>
    <submittedName>
        <fullName evidence="5">Transcriptional regulator, LacI family</fullName>
    </submittedName>
</protein>
<dbReference type="Gene3D" id="1.10.260.40">
    <property type="entry name" value="lambda repressor-like DNA-binding domains"/>
    <property type="match status" value="1"/>
</dbReference>
<dbReference type="Pfam" id="PF13377">
    <property type="entry name" value="Peripla_BP_3"/>
    <property type="match status" value="1"/>
</dbReference>
<dbReference type="Pfam" id="PF00356">
    <property type="entry name" value="LacI"/>
    <property type="match status" value="1"/>
</dbReference>
<keyword evidence="1" id="KW-0805">Transcription regulation</keyword>
<evidence type="ECO:0000313" key="5">
    <source>
        <dbReference type="EMBL" id="ADW75800.1"/>
    </source>
</evidence>
<keyword evidence="3" id="KW-0804">Transcription</keyword>
<dbReference type="PANTHER" id="PTHR30146">
    <property type="entry name" value="LACI-RELATED TRANSCRIPTIONAL REPRESSOR"/>
    <property type="match status" value="1"/>
</dbReference>
<dbReference type="CDD" id="cd01392">
    <property type="entry name" value="HTH_LacI"/>
    <property type="match status" value="1"/>
</dbReference>
<dbReference type="SMART" id="SM00354">
    <property type="entry name" value="HTH_LACI"/>
    <property type="match status" value="1"/>
</dbReference>